<dbReference type="GeneID" id="11533199"/>
<dbReference type="STRING" id="1071381.G8BYX4"/>
<keyword evidence="6" id="KW-0508">mRNA splicing</keyword>
<sequence length="238" mass="27054">MKFTPGIVDEAPGYYVDHFNGKYDVDKTVILRDMSLETDSEVMEPSLKQLSKPTHILDLTNNLLTGFPTLRERADIHTMLLSRNHINTINGKLLPRNLVNLVLAHNSIDSFEQLKGFKNSPSTLVNLTLRGNSICHLENYRLHVIKYLPQLQILDFSKVKDAERKESEKLQAYDQTITPLDDNSGSRKRKLEDSALDIMHIVVGKMSEETKKDLKRQLATATSLEEIERIEKLLSGGI</sequence>
<dbReference type="KEGG" id="tpf:TPHA_0J02460"/>
<evidence type="ECO:0000256" key="8">
    <source>
        <dbReference type="ARBA" id="ARBA00024196"/>
    </source>
</evidence>
<dbReference type="InterPro" id="IPR001611">
    <property type="entry name" value="Leu-rich_rpt"/>
</dbReference>
<evidence type="ECO:0000259" key="10">
    <source>
        <dbReference type="SMART" id="SM00446"/>
    </source>
</evidence>
<dbReference type="GO" id="GO:0005686">
    <property type="term" value="C:U2 snRNP"/>
    <property type="evidence" value="ECO:0007669"/>
    <property type="project" value="EnsemblFungi"/>
</dbReference>
<dbReference type="GO" id="GO:0000974">
    <property type="term" value="C:Prp19 complex"/>
    <property type="evidence" value="ECO:0007669"/>
    <property type="project" value="EnsemblFungi"/>
</dbReference>
<name>G8BYX4_TETPH</name>
<proteinExistence type="inferred from homology"/>
<dbReference type="eggNOG" id="KOG1644">
    <property type="taxonomic scope" value="Eukaryota"/>
</dbReference>
<dbReference type="AlphaFoldDB" id="G8BYX4"/>
<dbReference type="GO" id="GO:0030620">
    <property type="term" value="F:U2 snRNA binding"/>
    <property type="evidence" value="ECO:0007669"/>
    <property type="project" value="InterPro"/>
</dbReference>
<keyword evidence="2" id="KW-0433">Leucine-rich repeat</keyword>
<feature type="domain" description="U2A'/phosphoprotein 32 family A C-terminal" evidence="10">
    <location>
        <begin position="137"/>
        <end position="155"/>
    </location>
</feature>
<evidence type="ECO:0000256" key="1">
    <source>
        <dbReference type="ARBA" id="ARBA00004123"/>
    </source>
</evidence>
<keyword evidence="5" id="KW-0677">Repeat</keyword>
<keyword evidence="3" id="KW-0507">mRNA processing</keyword>
<organism evidence="11 12">
    <name type="scientific">Tetrapisispora phaffii (strain ATCC 24235 / CBS 4417 / NBRC 1672 / NRRL Y-8282 / UCD 70-5)</name>
    <name type="common">Yeast</name>
    <name type="synonym">Fabospora phaffii</name>
    <dbReference type="NCBI Taxonomy" id="1071381"/>
    <lineage>
        <taxon>Eukaryota</taxon>
        <taxon>Fungi</taxon>
        <taxon>Dikarya</taxon>
        <taxon>Ascomycota</taxon>
        <taxon>Saccharomycotina</taxon>
        <taxon>Saccharomycetes</taxon>
        <taxon>Saccharomycetales</taxon>
        <taxon>Saccharomycetaceae</taxon>
        <taxon>Tetrapisispora</taxon>
    </lineage>
</organism>
<dbReference type="SMART" id="SM00446">
    <property type="entry name" value="LRRcap"/>
    <property type="match status" value="1"/>
</dbReference>
<evidence type="ECO:0000256" key="3">
    <source>
        <dbReference type="ARBA" id="ARBA00022664"/>
    </source>
</evidence>
<dbReference type="SUPFAM" id="SSF52058">
    <property type="entry name" value="L domain-like"/>
    <property type="match status" value="1"/>
</dbReference>
<evidence type="ECO:0000256" key="5">
    <source>
        <dbReference type="ARBA" id="ARBA00022737"/>
    </source>
</evidence>
<dbReference type="GO" id="GO:0000398">
    <property type="term" value="P:mRNA splicing, via spliceosome"/>
    <property type="evidence" value="ECO:0007669"/>
    <property type="project" value="EnsemblFungi"/>
</dbReference>
<protein>
    <recommendedName>
        <fullName evidence="9">U2 small nuclear ribonucleoprotein A'</fullName>
    </recommendedName>
</protein>
<dbReference type="EMBL" id="HE612865">
    <property type="protein sequence ID" value="CCE65066.1"/>
    <property type="molecule type" value="Genomic_DNA"/>
</dbReference>
<evidence type="ECO:0000256" key="9">
    <source>
        <dbReference type="ARBA" id="ARBA00024238"/>
    </source>
</evidence>
<dbReference type="RefSeq" id="XP_003687500.1">
    <property type="nucleotide sequence ID" value="XM_003687452.1"/>
</dbReference>
<dbReference type="Proteomes" id="UP000005666">
    <property type="component" value="Chromosome 10"/>
</dbReference>
<dbReference type="OMA" id="CHLEDYR"/>
<dbReference type="PANTHER" id="PTHR10552:SF6">
    <property type="entry name" value="U2 SMALL NUCLEAR RIBONUCLEOPROTEIN A"/>
    <property type="match status" value="1"/>
</dbReference>
<keyword evidence="12" id="KW-1185">Reference proteome</keyword>
<keyword evidence="7" id="KW-0539">Nucleus</keyword>
<comment type="subcellular location">
    <subcellularLocation>
        <location evidence="1">Nucleus</location>
    </subcellularLocation>
</comment>
<evidence type="ECO:0000256" key="7">
    <source>
        <dbReference type="ARBA" id="ARBA00023242"/>
    </source>
</evidence>
<dbReference type="PANTHER" id="PTHR10552">
    <property type="entry name" value="U2 SMALL NUCLEAR RIBONUCLEOPROTEIN A"/>
    <property type="match status" value="1"/>
</dbReference>
<reference evidence="11 12" key="1">
    <citation type="journal article" date="2011" name="Proc. Natl. Acad. Sci. U.S.A.">
        <title>Evolutionary erosion of yeast sex chromosomes by mating-type switching accidents.</title>
        <authorList>
            <person name="Gordon J.L."/>
            <person name="Armisen D."/>
            <person name="Proux-Wera E."/>
            <person name="Oheigeartaigh S.S."/>
            <person name="Byrne K.P."/>
            <person name="Wolfe K.H."/>
        </authorList>
    </citation>
    <scope>NUCLEOTIDE SEQUENCE [LARGE SCALE GENOMIC DNA]</scope>
    <source>
        <strain evidence="12">ATCC 24235 / CBS 4417 / NBRC 1672 / NRRL Y-8282 / UCD 70-5</strain>
    </source>
</reference>
<evidence type="ECO:0000256" key="6">
    <source>
        <dbReference type="ARBA" id="ARBA00023187"/>
    </source>
</evidence>
<dbReference type="Gene3D" id="3.80.10.10">
    <property type="entry name" value="Ribonuclease Inhibitor"/>
    <property type="match status" value="1"/>
</dbReference>
<dbReference type="Pfam" id="PF14580">
    <property type="entry name" value="LRR_9"/>
    <property type="match status" value="1"/>
</dbReference>
<accession>G8BYX4</accession>
<evidence type="ECO:0000256" key="2">
    <source>
        <dbReference type="ARBA" id="ARBA00022614"/>
    </source>
</evidence>
<evidence type="ECO:0000313" key="12">
    <source>
        <dbReference type="Proteomes" id="UP000005666"/>
    </source>
</evidence>
<gene>
    <name evidence="11" type="primary">TPHA0J02460</name>
    <name evidence="11" type="ordered locus">TPHA_0J02460</name>
</gene>
<dbReference type="HOGENOM" id="CLU_061027_3_0_1"/>
<dbReference type="InterPro" id="IPR032675">
    <property type="entry name" value="LRR_dom_sf"/>
</dbReference>
<evidence type="ECO:0000256" key="4">
    <source>
        <dbReference type="ARBA" id="ARBA00022728"/>
    </source>
</evidence>
<comment type="similarity">
    <text evidence="8">Belongs to the U2 small nuclear ribonucleoprotein A family.</text>
</comment>
<keyword evidence="4" id="KW-0747">Spliceosome</keyword>
<dbReference type="OrthoDB" id="433501at2759"/>
<dbReference type="FunFam" id="3.80.10.10:FF:000629">
    <property type="entry name" value="U2 snRNP component"/>
    <property type="match status" value="1"/>
</dbReference>
<dbReference type="InterPro" id="IPR044640">
    <property type="entry name" value="RU2A"/>
</dbReference>
<dbReference type="GO" id="GO:0071004">
    <property type="term" value="C:U2-type prespliceosome"/>
    <property type="evidence" value="ECO:0007669"/>
    <property type="project" value="EnsemblFungi"/>
</dbReference>
<dbReference type="InterPro" id="IPR003603">
    <property type="entry name" value="U2A'_phosphoprotein32A_C"/>
</dbReference>
<evidence type="ECO:0000313" key="11">
    <source>
        <dbReference type="EMBL" id="CCE65066.1"/>
    </source>
</evidence>
<dbReference type="PROSITE" id="PS51450">
    <property type="entry name" value="LRR"/>
    <property type="match status" value="1"/>
</dbReference>